<evidence type="ECO:0000313" key="1">
    <source>
        <dbReference type="EMBL" id="MBP3942786.1"/>
    </source>
</evidence>
<dbReference type="Proteomes" id="UP000679691">
    <property type="component" value="Unassembled WGS sequence"/>
</dbReference>
<dbReference type="AlphaFoldDB" id="A0A8T4H9K7"/>
<gene>
    <name evidence="1" type="ORF">J5U18_04275</name>
</gene>
<comment type="caution">
    <text evidence="1">The sequence shown here is derived from an EMBL/GenBank/DDBJ whole genome shotgun (WGS) entry which is preliminary data.</text>
</comment>
<dbReference type="RefSeq" id="WP_353546272.1">
    <property type="nucleotide sequence ID" value="NZ_JAGKSB010000004.1"/>
</dbReference>
<reference evidence="1" key="1">
    <citation type="submission" date="2021-03" db="EMBL/GenBank/DDBJ databases">
        <authorList>
            <person name="Lu T."/>
            <person name="Wang Q."/>
            <person name="Han X."/>
        </authorList>
    </citation>
    <scope>NUCLEOTIDE SEQUENCE</scope>
    <source>
        <strain evidence="1">WQ 2009</strain>
    </source>
</reference>
<sequence length="82" mass="9421">MRIIAELPHPACKISIFGMNQKFIIKFEQGTLEQSFKIAETDVVGGVNGVFELLDEAFINQVVEQFNTMRQSFIEAYNRYES</sequence>
<accession>A0A8T4H9K7</accession>
<name>A0A8T4H9K7_9SPHI</name>
<evidence type="ECO:0000313" key="2">
    <source>
        <dbReference type="Proteomes" id="UP000679691"/>
    </source>
</evidence>
<protein>
    <submittedName>
        <fullName evidence="1">Uncharacterized protein</fullName>
    </submittedName>
</protein>
<organism evidence="1 2">
    <name type="scientific">Rhinopithecimicrobium faecis</name>
    <dbReference type="NCBI Taxonomy" id="2820698"/>
    <lineage>
        <taxon>Bacteria</taxon>
        <taxon>Pseudomonadati</taxon>
        <taxon>Bacteroidota</taxon>
        <taxon>Sphingobacteriia</taxon>
        <taxon>Sphingobacteriales</taxon>
        <taxon>Sphingobacteriaceae</taxon>
        <taxon>Rhinopithecimicrobium</taxon>
    </lineage>
</organism>
<dbReference type="EMBL" id="JAGKSB010000004">
    <property type="protein sequence ID" value="MBP3942786.1"/>
    <property type="molecule type" value="Genomic_DNA"/>
</dbReference>
<keyword evidence="2" id="KW-1185">Reference proteome</keyword>
<proteinExistence type="predicted"/>